<protein>
    <submittedName>
        <fullName evidence="2">Uncharacterized protein</fullName>
    </submittedName>
</protein>
<dbReference type="EMBL" id="LCRB01000001">
    <property type="protein sequence ID" value="KKW27072.1"/>
    <property type="molecule type" value="Genomic_DNA"/>
</dbReference>
<evidence type="ECO:0000313" key="3">
    <source>
        <dbReference type="Proteomes" id="UP000034913"/>
    </source>
</evidence>
<evidence type="ECO:0000256" key="1">
    <source>
        <dbReference type="SAM" id="Phobius"/>
    </source>
</evidence>
<feature type="transmembrane region" description="Helical" evidence="1">
    <location>
        <begin position="128"/>
        <end position="147"/>
    </location>
</feature>
<gene>
    <name evidence="2" type="ORF">VF00_C0001G0007</name>
</gene>
<evidence type="ECO:0000313" key="2">
    <source>
        <dbReference type="EMBL" id="KKW27072.1"/>
    </source>
</evidence>
<proteinExistence type="predicted"/>
<accession>A0A0G1ZGP5</accession>
<keyword evidence="1" id="KW-0812">Transmembrane</keyword>
<sequence>MLITPHFLTGLAIAKGIPEAAPAAIAAVSSHFVLDAVPHRDTIGGHHLNTANILLVAGDGLLALGLWWWLIPESIRWYALTLGLAANAPDFIEIPGLFWPKWNAIPLMKQFHVWHTDVLQYAREPRGWFIGLLPQGLLVGGLIYLLAH</sequence>
<keyword evidence="1" id="KW-0472">Membrane</keyword>
<feature type="transmembrane region" description="Helical" evidence="1">
    <location>
        <begin position="50"/>
        <end position="70"/>
    </location>
</feature>
<comment type="caution">
    <text evidence="2">The sequence shown here is derived from an EMBL/GenBank/DDBJ whole genome shotgun (WGS) entry which is preliminary data.</text>
</comment>
<organism evidence="2 3">
    <name type="scientific">candidate division Kazan bacterium GW2011_GWB1_52_7</name>
    <dbReference type="NCBI Taxonomy" id="1620414"/>
    <lineage>
        <taxon>Bacteria</taxon>
        <taxon>Bacteria division Kazan-3B-28</taxon>
    </lineage>
</organism>
<reference evidence="2 3" key="1">
    <citation type="journal article" date="2015" name="Nature">
        <title>rRNA introns, odd ribosomes, and small enigmatic genomes across a large radiation of phyla.</title>
        <authorList>
            <person name="Brown C.T."/>
            <person name="Hug L.A."/>
            <person name="Thomas B.C."/>
            <person name="Sharon I."/>
            <person name="Castelle C.J."/>
            <person name="Singh A."/>
            <person name="Wilkins M.J."/>
            <person name="Williams K.H."/>
            <person name="Banfield J.F."/>
        </authorList>
    </citation>
    <scope>NUCLEOTIDE SEQUENCE [LARGE SCALE GENOMIC DNA]</scope>
</reference>
<dbReference type="AlphaFoldDB" id="A0A0G1ZGP5"/>
<keyword evidence="1" id="KW-1133">Transmembrane helix</keyword>
<name>A0A0G1ZGP5_UNCK3</name>
<dbReference type="Proteomes" id="UP000034913">
    <property type="component" value="Unassembled WGS sequence"/>
</dbReference>